<evidence type="ECO:0000313" key="3">
    <source>
        <dbReference type="Proteomes" id="UP000026923"/>
    </source>
</evidence>
<dbReference type="Proteomes" id="UP000026923">
    <property type="component" value="Unassembled WGS sequence"/>
</dbReference>
<name>A0A061JJS1_STUST</name>
<protein>
    <submittedName>
        <fullName evidence="2">Uncharacterized protein</fullName>
    </submittedName>
</protein>
<evidence type="ECO:0000256" key="1">
    <source>
        <dbReference type="SAM" id="Phobius"/>
    </source>
</evidence>
<sequence length="94" mass="10820">MIQVMNDIAMIFGYSVMAGLVCWLFITESEFALRDDVKKLIFFGIGPVWFRISETGPLYSNMREIGFRLFSCGDWAFGLSMPRWLGKLVRRVGL</sequence>
<dbReference type="RefSeq" id="WP_003297515.1">
    <property type="nucleotide sequence ID" value="NZ_KK020676.1"/>
</dbReference>
<proteinExistence type="predicted"/>
<dbReference type="EMBL" id="AMCZ02000035">
    <property type="protein sequence ID" value="EWC39567.1"/>
    <property type="molecule type" value="Genomic_DNA"/>
</dbReference>
<feature type="transmembrane region" description="Helical" evidence="1">
    <location>
        <begin position="7"/>
        <end position="26"/>
    </location>
</feature>
<keyword evidence="1" id="KW-1133">Transmembrane helix</keyword>
<comment type="caution">
    <text evidence="2">The sequence shown here is derived from an EMBL/GenBank/DDBJ whole genome shotgun (WGS) entry which is preliminary data.</text>
</comment>
<gene>
    <name evidence="2" type="ORF">B597_019445</name>
</gene>
<evidence type="ECO:0000313" key="2">
    <source>
        <dbReference type="EMBL" id="EWC39567.1"/>
    </source>
</evidence>
<accession>A0A061JJS1</accession>
<reference evidence="2 3" key="1">
    <citation type="journal article" date="2013" name="Genome Announc.">
        <title>Draft Genome of the Nitrogen-Fixing Bacterium Pseudomonas stutzeri Strain KOS6 Isolated from Industrial Hydrocarbon Sludge.</title>
        <authorList>
            <person name="Grigoryeva T.V."/>
            <person name="Laikov A.V."/>
            <person name="Naumova R.P."/>
            <person name="Manolov A.I."/>
            <person name="Larin A.K."/>
            <person name="Karpova I.Y."/>
            <person name="Semashko T.A."/>
            <person name="Alexeev D.G."/>
            <person name="Kostryukova E.S."/>
            <person name="Muller R."/>
            <person name="Govorun V.M."/>
        </authorList>
    </citation>
    <scope>NUCLEOTIDE SEQUENCE [LARGE SCALE GENOMIC DNA]</scope>
    <source>
        <strain evidence="2 3">KOS6</strain>
    </source>
</reference>
<dbReference type="OrthoDB" id="9879687at2"/>
<dbReference type="HOGENOM" id="CLU_2383938_0_0_6"/>
<keyword evidence="1" id="KW-0812">Transmembrane</keyword>
<keyword evidence="1" id="KW-0472">Membrane</keyword>
<dbReference type="AlphaFoldDB" id="A0A061JJS1"/>
<organism evidence="2 3">
    <name type="scientific">Stutzerimonas stutzeri KOS6</name>
    <dbReference type="NCBI Taxonomy" id="1218352"/>
    <lineage>
        <taxon>Bacteria</taxon>
        <taxon>Pseudomonadati</taxon>
        <taxon>Pseudomonadota</taxon>
        <taxon>Gammaproteobacteria</taxon>
        <taxon>Pseudomonadales</taxon>
        <taxon>Pseudomonadaceae</taxon>
        <taxon>Stutzerimonas</taxon>
    </lineage>
</organism>